<dbReference type="InterPro" id="IPR029063">
    <property type="entry name" value="SAM-dependent_MTases_sf"/>
</dbReference>
<dbReference type="GO" id="GO:0032259">
    <property type="term" value="P:methylation"/>
    <property type="evidence" value="ECO:0007669"/>
    <property type="project" value="InterPro"/>
</dbReference>
<evidence type="ECO:0000313" key="3">
    <source>
        <dbReference type="Proteomes" id="UP000237344"/>
    </source>
</evidence>
<reference evidence="2 3" key="1">
    <citation type="submission" date="2018-01" db="EMBL/GenBank/DDBJ databases">
        <title>Draft Genome Sequence of Komagataeibacter maltaceti LMG 1529, a Vinegar Producing Acetic Acid Bacterium Isolated from Malt Vinegar Brewery Acetifiers.</title>
        <authorList>
            <person name="Zhang Q."/>
            <person name="Hollensteiner J."/>
            <person name="Poehlein A."/>
            <person name="Daniel R."/>
        </authorList>
    </citation>
    <scope>NUCLEOTIDE SEQUENCE [LARGE SCALE GENOMIC DNA]</scope>
    <source>
        <strain evidence="2 3">LMG 1529</strain>
    </source>
</reference>
<dbReference type="GO" id="GO:0008168">
    <property type="term" value="F:methyltransferase activity"/>
    <property type="evidence" value="ECO:0007669"/>
    <property type="project" value="InterPro"/>
</dbReference>
<accession>A0A2S3W0U6</accession>
<dbReference type="SUPFAM" id="SSF53335">
    <property type="entry name" value="S-adenosyl-L-methionine-dependent methyltransferases"/>
    <property type="match status" value="1"/>
</dbReference>
<dbReference type="AlphaFoldDB" id="A0A2S3W0U6"/>
<organism evidence="2 3">
    <name type="scientific">Novacetimonas maltaceti</name>
    <dbReference type="NCBI Taxonomy" id="1203393"/>
    <lineage>
        <taxon>Bacteria</taxon>
        <taxon>Pseudomonadati</taxon>
        <taxon>Pseudomonadota</taxon>
        <taxon>Alphaproteobacteria</taxon>
        <taxon>Acetobacterales</taxon>
        <taxon>Acetobacteraceae</taxon>
        <taxon>Novacetimonas</taxon>
    </lineage>
</organism>
<dbReference type="EMBL" id="POTC01000031">
    <property type="protein sequence ID" value="POF62173.1"/>
    <property type="molecule type" value="Genomic_DNA"/>
</dbReference>
<dbReference type="RefSeq" id="WP_180999805.1">
    <property type="nucleotide sequence ID" value="NZ_NKUE01000024.1"/>
</dbReference>
<name>A0A2S3W0U6_9PROT</name>
<evidence type="ECO:0000256" key="1">
    <source>
        <dbReference type="SAM" id="MobiDB-lite"/>
    </source>
</evidence>
<dbReference type="PROSITE" id="PS00092">
    <property type="entry name" value="N6_MTASE"/>
    <property type="match status" value="1"/>
</dbReference>
<protein>
    <recommendedName>
        <fullName evidence="4">Methyltransferase</fullName>
    </recommendedName>
</protein>
<evidence type="ECO:0008006" key="4">
    <source>
        <dbReference type="Google" id="ProtNLM"/>
    </source>
</evidence>
<comment type="caution">
    <text evidence="2">The sequence shown here is derived from an EMBL/GenBank/DDBJ whole genome shotgun (WGS) entry which is preliminary data.</text>
</comment>
<gene>
    <name evidence="2" type="ORF">KMAL_21870</name>
</gene>
<dbReference type="Gene3D" id="3.40.50.150">
    <property type="entry name" value="Vaccinia Virus protein VP39"/>
    <property type="match status" value="1"/>
</dbReference>
<proteinExistence type="predicted"/>
<sequence>MNAHSGYDRVADDWYVEPPWAVDALIAAEATVRPLRGRVLDPCCGAGNVPTQLTGIEDVIPIGTDLRPRRPDIATMDFRDSLRQFRPDSVVSNPPYNQAREFIEVALLHTWDRVCVVLRLGFLAGQKRRVWWPQTCFARLWVSSVRMNMPPGDRAVAGKGGAVDYAWFVFERGYRGPPIVGWLPDVGRPPRQRRRRGPDHETISVPGAEEVL</sequence>
<dbReference type="InterPro" id="IPR002052">
    <property type="entry name" value="DNA_methylase_N6_adenine_CS"/>
</dbReference>
<evidence type="ECO:0000313" key="2">
    <source>
        <dbReference type="EMBL" id="POF62173.1"/>
    </source>
</evidence>
<keyword evidence="3" id="KW-1185">Reference proteome</keyword>
<feature type="region of interest" description="Disordered" evidence="1">
    <location>
        <begin position="186"/>
        <end position="212"/>
    </location>
</feature>
<dbReference type="GO" id="GO:0003676">
    <property type="term" value="F:nucleic acid binding"/>
    <property type="evidence" value="ECO:0007669"/>
    <property type="project" value="InterPro"/>
</dbReference>
<dbReference type="Proteomes" id="UP000237344">
    <property type="component" value="Unassembled WGS sequence"/>
</dbReference>